<protein>
    <submittedName>
        <fullName evidence="7">NEP1-interacting protein</fullName>
    </submittedName>
</protein>
<dbReference type="GO" id="GO:0008270">
    <property type="term" value="F:zinc ion binding"/>
    <property type="evidence" value="ECO:0007669"/>
    <property type="project" value="UniProtKB-KW"/>
</dbReference>
<feature type="compositionally biased region" description="Polar residues" evidence="5">
    <location>
        <begin position="164"/>
        <end position="173"/>
    </location>
</feature>
<dbReference type="InterPro" id="IPR001841">
    <property type="entry name" value="Znf_RING"/>
</dbReference>
<proteinExistence type="predicted"/>
<name>A0A8T0KZR2_PHAAN</name>
<sequence>MRFNAFFSFPRLDFSAILVSGVCPPIPFAFFSTLAIPGAAAKLRLGVQLRSRAFNAAVEMNNNLCTTLSPSEKSYTSQNAPIFRRGQTMHSSGAKKMEKGKSIYSKFSSKSSHRDISVLDLTEENGPSQQLKPAFSLGASRDHATEDRKAPKATIGNSLLPAISDSSVTSRNPFTGKCKLPGSNTSVDRGKGISLSQDSQSQNDKQVSLPPFVSSSPRGRGNKRLVRNGCILPDNIATRAKQLAEQRHLQNEDVEQSHADRALSSNAVSPNSTGLLELHEVFDTRISYFFISPVINHEEVTGTNNDTRNSLQYPGGQGGWRTTRNDRNANQHTYDEHRMTRNNGVGRFINRRNTHIVDGRNIGSGQSSAHVQHSSQSDHIAQPSSVIMPDVDQSAVNRPTADILTKRQRRRESPGESSMVELVSTPRHKSSEDLDDNDNNSLEARARQVEADEILARELQEQLYHDDFIENRGVEMSARLPRANRQPPDLDNTALALELCARKTFDNKRLDILEALENSMGDFNDMGMADGIFNGRRDFNESDYEMLLALDERNHQHTGASTNLINSLPQSTIQNDNMTEPCAICLETPAKGETIRHLPCLHKFHKDCIDPWLQRKTTCPVCKSSIT</sequence>
<feature type="region of interest" description="Disordered" evidence="5">
    <location>
        <begin position="300"/>
        <end position="439"/>
    </location>
</feature>
<feature type="compositionally biased region" description="Low complexity" evidence="5">
    <location>
        <begin position="364"/>
        <end position="379"/>
    </location>
</feature>
<feature type="compositionally biased region" description="Basic and acidic residues" evidence="5">
    <location>
        <begin position="323"/>
        <end position="339"/>
    </location>
</feature>
<organism evidence="7 8">
    <name type="scientific">Phaseolus angularis</name>
    <name type="common">Azuki bean</name>
    <name type="synonym">Vigna angularis</name>
    <dbReference type="NCBI Taxonomy" id="3914"/>
    <lineage>
        <taxon>Eukaryota</taxon>
        <taxon>Viridiplantae</taxon>
        <taxon>Streptophyta</taxon>
        <taxon>Embryophyta</taxon>
        <taxon>Tracheophyta</taxon>
        <taxon>Spermatophyta</taxon>
        <taxon>Magnoliopsida</taxon>
        <taxon>eudicotyledons</taxon>
        <taxon>Gunneridae</taxon>
        <taxon>Pentapetalae</taxon>
        <taxon>rosids</taxon>
        <taxon>fabids</taxon>
        <taxon>Fabales</taxon>
        <taxon>Fabaceae</taxon>
        <taxon>Papilionoideae</taxon>
        <taxon>50 kb inversion clade</taxon>
        <taxon>NPAAA clade</taxon>
        <taxon>indigoferoid/millettioid clade</taxon>
        <taxon>Phaseoleae</taxon>
        <taxon>Vigna</taxon>
    </lineage>
</organism>
<evidence type="ECO:0000256" key="2">
    <source>
        <dbReference type="ARBA" id="ARBA00022771"/>
    </source>
</evidence>
<keyword evidence="3" id="KW-0862">Zinc</keyword>
<dbReference type="InterPro" id="IPR013083">
    <property type="entry name" value="Znf_RING/FYVE/PHD"/>
</dbReference>
<evidence type="ECO:0000313" key="7">
    <source>
        <dbReference type="EMBL" id="KAG2403235.1"/>
    </source>
</evidence>
<feature type="compositionally biased region" description="Polar residues" evidence="5">
    <location>
        <begin position="301"/>
        <end position="312"/>
    </location>
</feature>
<dbReference type="Gene3D" id="3.30.40.10">
    <property type="entry name" value="Zinc/RING finger domain, C3HC4 (zinc finger)"/>
    <property type="match status" value="1"/>
</dbReference>
<evidence type="ECO:0000256" key="4">
    <source>
        <dbReference type="PROSITE-ProRule" id="PRU00175"/>
    </source>
</evidence>
<evidence type="ECO:0000256" key="3">
    <source>
        <dbReference type="ARBA" id="ARBA00022833"/>
    </source>
</evidence>
<dbReference type="SUPFAM" id="SSF57850">
    <property type="entry name" value="RING/U-box"/>
    <property type="match status" value="1"/>
</dbReference>
<accession>A0A8T0KZR2</accession>
<dbReference type="Pfam" id="PF13639">
    <property type="entry name" value="zf-RING_2"/>
    <property type="match status" value="1"/>
</dbReference>
<comment type="caution">
    <text evidence="7">The sequence shown here is derived from an EMBL/GenBank/DDBJ whole genome shotgun (WGS) entry which is preliminary data.</text>
</comment>
<feature type="domain" description="RING-type" evidence="6">
    <location>
        <begin position="582"/>
        <end position="623"/>
    </location>
</feature>
<feature type="region of interest" description="Disordered" evidence="5">
    <location>
        <begin position="72"/>
        <end position="108"/>
    </location>
</feature>
<dbReference type="PROSITE" id="PS50089">
    <property type="entry name" value="ZF_RING_2"/>
    <property type="match status" value="1"/>
</dbReference>
<feature type="compositionally biased region" description="Basic and acidic residues" evidence="5">
    <location>
        <begin position="140"/>
        <end position="150"/>
    </location>
</feature>
<dbReference type="GO" id="GO:0061630">
    <property type="term" value="F:ubiquitin protein ligase activity"/>
    <property type="evidence" value="ECO:0007669"/>
    <property type="project" value="TreeGrafter"/>
</dbReference>
<dbReference type="Proteomes" id="UP000743370">
    <property type="component" value="Unassembled WGS sequence"/>
</dbReference>
<dbReference type="InterPro" id="IPR011016">
    <property type="entry name" value="Znf_RING-CH"/>
</dbReference>
<feature type="region of interest" description="Disordered" evidence="5">
    <location>
        <begin position="123"/>
        <end position="225"/>
    </location>
</feature>
<dbReference type="CDD" id="cd16454">
    <property type="entry name" value="RING-H2_PA-TM-RING"/>
    <property type="match status" value="1"/>
</dbReference>
<reference evidence="7 8" key="1">
    <citation type="submission" date="2020-05" db="EMBL/GenBank/DDBJ databases">
        <title>Vigna angularis (adzuki bean) Var. LongXiaoDou No. 4 denovo assembly.</title>
        <authorList>
            <person name="Xiang H."/>
        </authorList>
    </citation>
    <scope>NUCLEOTIDE SEQUENCE [LARGE SCALE GENOMIC DNA]</scope>
    <source>
        <tissue evidence="7">Leaf</tissue>
    </source>
</reference>
<feature type="region of interest" description="Disordered" evidence="5">
    <location>
        <begin position="245"/>
        <end position="270"/>
    </location>
</feature>
<feature type="compositionally biased region" description="Basic and acidic residues" evidence="5">
    <location>
        <begin position="245"/>
        <end position="261"/>
    </location>
</feature>
<keyword evidence="2 4" id="KW-0863">Zinc-finger</keyword>
<dbReference type="GO" id="GO:0005634">
    <property type="term" value="C:nucleus"/>
    <property type="evidence" value="ECO:0007669"/>
    <property type="project" value="TreeGrafter"/>
</dbReference>
<dbReference type="InterPro" id="IPR051834">
    <property type="entry name" value="RING_finger_E3_ligase"/>
</dbReference>
<dbReference type="SMART" id="SM00744">
    <property type="entry name" value="RINGv"/>
    <property type="match status" value="1"/>
</dbReference>
<dbReference type="AlphaFoldDB" id="A0A8T0KZR2"/>
<dbReference type="FunFam" id="3.30.40.10:FF:000594">
    <property type="entry name" value="RING/U-box superfamily protein"/>
    <property type="match status" value="1"/>
</dbReference>
<dbReference type="EMBL" id="JABFOF010000003">
    <property type="protein sequence ID" value="KAG2403235.1"/>
    <property type="molecule type" value="Genomic_DNA"/>
</dbReference>
<feature type="compositionally biased region" description="Polar residues" evidence="5">
    <location>
        <begin position="194"/>
        <end position="206"/>
    </location>
</feature>
<dbReference type="PANTHER" id="PTHR45931">
    <property type="entry name" value="SI:CH211-59O9.10"/>
    <property type="match status" value="1"/>
</dbReference>
<evidence type="ECO:0000259" key="6">
    <source>
        <dbReference type="PROSITE" id="PS50089"/>
    </source>
</evidence>
<evidence type="ECO:0000313" key="8">
    <source>
        <dbReference type="Proteomes" id="UP000743370"/>
    </source>
</evidence>
<gene>
    <name evidence="7" type="ORF">HKW66_Vig0185210</name>
</gene>
<dbReference type="PANTHER" id="PTHR45931:SF25">
    <property type="entry name" value="E3 UBIQUITIN-PROTEIN LIGASE RLIM-LIKE ISOFORM X1"/>
    <property type="match status" value="1"/>
</dbReference>
<dbReference type="SMART" id="SM00184">
    <property type="entry name" value="RING"/>
    <property type="match status" value="1"/>
</dbReference>
<keyword evidence="1" id="KW-0479">Metal-binding</keyword>
<dbReference type="GO" id="GO:0006511">
    <property type="term" value="P:ubiquitin-dependent protein catabolic process"/>
    <property type="evidence" value="ECO:0007669"/>
    <property type="project" value="TreeGrafter"/>
</dbReference>
<evidence type="ECO:0000256" key="5">
    <source>
        <dbReference type="SAM" id="MobiDB-lite"/>
    </source>
</evidence>
<evidence type="ECO:0000256" key="1">
    <source>
        <dbReference type="ARBA" id="ARBA00022723"/>
    </source>
</evidence>